<name>A0A9D2G1J9_9LACT</name>
<dbReference type="InterPro" id="IPR050789">
    <property type="entry name" value="Diverse_Enzym_Activities"/>
</dbReference>
<comment type="caution">
    <text evidence="2">The sequence shown here is derived from an EMBL/GenBank/DDBJ whole genome shotgun (WGS) entry which is preliminary data.</text>
</comment>
<dbReference type="InterPro" id="IPR012338">
    <property type="entry name" value="Beta-lactam/transpept-like"/>
</dbReference>
<evidence type="ECO:0000259" key="1">
    <source>
        <dbReference type="Pfam" id="PF00144"/>
    </source>
</evidence>
<dbReference type="Proteomes" id="UP000824106">
    <property type="component" value="Unassembled WGS sequence"/>
</dbReference>
<sequence>MDQTTFNEIVQQFKETEDNKKQALKMNALMIKQKEQKFLYSFKKTQSLSDVRSLSKTILTIFLGVLIRRSDEGKYPKISEETYIYPIIKGTVVLKNQENIEKLEKIQIKHLLTHTIGYEDVLLMRQDIEDMEGKDFINYLINYPIVYEPGQYYLYSNAGFYLLSVVLEEFLQEDLLSVMSRELFNPLGIETFKWEKYGPYIAGATRLWLLPEDLMKFGELLLNDGKIEGKELLTKDWLEKMLTLRIRTEENDRPNRLLRRYGYGYGTWLTKDAIFFGRGTDGQFLVVIPEKEAIILTLAQQSDMTPIENILDAVIKEEL</sequence>
<evidence type="ECO:0000313" key="2">
    <source>
        <dbReference type="EMBL" id="HIZ70420.1"/>
    </source>
</evidence>
<dbReference type="PANTHER" id="PTHR43283">
    <property type="entry name" value="BETA-LACTAMASE-RELATED"/>
    <property type="match status" value="1"/>
</dbReference>
<gene>
    <name evidence="2" type="ORF">H9808_01370</name>
</gene>
<protein>
    <submittedName>
        <fullName evidence="2">Beta-lactamase family protein</fullName>
    </submittedName>
</protein>
<reference evidence="2" key="2">
    <citation type="submission" date="2021-04" db="EMBL/GenBank/DDBJ databases">
        <authorList>
            <person name="Gilroy R."/>
        </authorList>
    </citation>
    <scope>NUCLEOTIDE SEQUENCE</scope>
    <source>
        <strain evidence="2">CHK169-4300</strain>
    </source>
</reference>
<dbReference type="EMBL" id="DXAZ01000018">
    <property type="protein sequence ID" value="HIZ70420.1"/>
    <property type="molecule type" value="Genomic_DNA"/>
</dbReference>
<feature type="domain" description="Beta-lactamase-related" evidence="1">
    <location>
        <begin position="46"/>
        <end position="309"/>
    </location>
</feature>
<accession>A0A9D2G1J9</accession>
<proteinExistence type="predicted"/>
<evidence type="ECO:0000313" key="3">
    <source>
        <dbReference type="Proteomes" id="UP000824106"/>
    </source>
</evidence>
<dbReference type="PANTHER" id="PTHR43283:SF7">
    <property type="entry name" value="BETA-LACTAMASE-RELATED DOMAIN-CONTAINING PROTEIN"/>
    <property type="match status" value="1"/>
</dbReference>
<dbReference type="InterPro" id="IPR001466">
    <property type="entry name" value="Beta-lactam-related"/>
</dbReference>
<reference evidence="2" key="1">
    <citation type="journal article" date="2021" name="PeerJ">
        <title>Extensive microbial diversity within the chicken gut microbiome revealed by metagenomics and culture.</title>
        <authorList>
            <person name="Gilroy R."/>
            <person name="Ravi A."/>
            <person name="Getino M."/>
            <person name="Pursley I."/>
            <person name="Horton D.L."/>
            <person name="Alikhan N.F."/>
            <person name="Baker D."/>
            <person name="Gharbi K."/>
            <person name="Hall N."/>
            <person name="Watson M."/>
            <person name="Adriaenssens E.M."/>
            <person name="Foster-Nyarko E."/>
            <person name="Jarju S."/>
            <person name="Secka A."/>
            <person name="Antonio M."/>
            <person name="Oren A."/>
            <person name="Chaudhuri R.R."/>
            <person name="La Ragione R."/>
            <person name="Hildebrand F."/>
            <person name="Pallen M.J."/>
        </authorList>
    </citation>
    <scope>NUCLEOTIDE SEQUENCE</scope>
    <source>
        <strain evidence="2">CHK169-4300</strain>
    </source>
</reference>
<dbReference type="Gene3D" id="3.40.710.10">
    <property type="entry name" value="DD-peptidase/beta-lactamase superfamily"/>
    <property type="match status" value="1"/>
</dbReference>
<organism evidence="2 3">
    <name type="scientific">Candidatus Atopostipes pullistercoris</name>
    <dbReference type="NCBI Taxonomy" id="2838467"/>
    <lineage>
        <taxon>Bacteria</taxon>
        <taxon>Bacillati</taxon>
        <taxon>Bacillota</taxon>
        <taxon>Bacilli</taxon>
        <taxon>Lactobacillales</taxon>
        <taxon>Carnobacteriaceae</taxon>
        <taxon>Atopostipes</taxon>
    </lineage>
</organism>
<dbReference type="AlphaFoldDB" id="A0A9D2G1J9"/>
<dbReference type="Pfam" id="PF00144">
    <property type="entry name" value="Beta-lactamase"/>
    <property type="match status" value="1"/>
</dbReference>
<dbReference type="SUPFAM" id="SSF56601">
    <property type="entry name" value="beta-lactamase/transpeptidase-like"/>
    <property type="match status" value="1"/>
</dbReference>